<keyword evidence="5 8" id="KW-0378">Hydrolase</keyword>
<dbReference type="RefSeq" id="WP_087098416.1">
    <property type="nucleotide sequence ID" value="NZ_CP066179.1"/>
</dbReference>
<gene>
    <name evidence="9" type="ORF">BCB44BAC_01590</name>
</gene>
<evidence type="ECO:0000313" key="9">
    <source>
        <dbReference type="EMBL" id="SCL89712.1"/>
    </source>
</evidence>
<dbReference type="GO" id="GO:0009372">
    <property type="term" value="P:quorum sensing"/>
    <property type="evidence" value="ECO:0007669"/>
    <property type="project" value="UniProtKB-UniRule"/>
</dbReference>
<evidence type="ECO:0000256" key="1">
    <source>
        <dbReference type="ARBA" id="ARBA00022475"/>
    </source>
</evidence>
<dbReference type="SMART" id="SM00793">
    <property type="entry name" value="AgrB"/>
    <property type="match status" value="1"/>
</dbReference>
<proteinExistence type="inferred from homology"/>
<keyword evidence="2 8" id="KW-0673">Quorum sensing</keyword>
<comment type="subcellular location">
    <subcellularLocation>
        <location evidence="8">Cell membrane</location>
        <topology evidence="8">Multi-pass membrane protein</topology>
    </subcellularLocation>
</comment>
<evidence type="ECO:0000256" key="7">
    <source>
        <dbReference type="ARBA" id="ARBA00023136"/>
    </source>
</evidence>
<dbReference type="Pfam" id="PF04647">
    <property type="entry name" value="AgrB"/>
    <property type="match status" value="1"/>
</dbReference>
<evidence type="ECO:0000256" key="3">
    <source>
        <dbReference type="ARBA" id="ARBA00022670"/>
    </source>
</evidence>
<keyword evidence="6 8" id="KW-1133">Transmembrane helix</keyword>
<evidence type="ECO:0000256" key="4">
    <source>
        <dbReference type="ARBA" id="ARBA00022692"/>
    </source>
</evidence>
<keyword evidence="1 8" id="KW-1003">Cell membrane</keyword>
<evidence type="ECO:0000256" key="5">
    <source>
        <dbReference type="ARBA" id="ARBA00022801"/>
    </source>
</evidence>
<evidence type="ECO:0000256" key="6">
    <source>
        <dbReference type="ARBA" id="ARBA00022989"/>
    </source>
</evidence>
<dbReference type="HAMAP" id="MF_00784">
    <property type="entry name" value="AgrB"/>
    <property type="match status" value="1"/>
</dbReference>
<reference evidence="9 10" key="1">
    <citation type="submission" date="2016-08" db="EMBL/GenBank/DDBJ databases">
        <authorList>
            <person name="Loux V."/>
            <person name="Rue O."/>
        </authorList>
    </citation>
    <scope>NUCLEOTIDE SEQUENCE [LARGE SCALE GENOMIC DNA]</scope>
    <source>
        <strain evidence="9 10">AFSSA_08CEB44bac</strain>
    </source>
</reference>
<name>A0AAX2CFZ1_9BACI</name>
<dbReference type="InterPro" id="IPR006741">
    <property type="entry name" value="AgrB"/>
</dbReference>
<feature type="transmembrane region" description="Helical" evidence="8">
    <location>
        <begin position="113"/>
        <end position="130"/>
    </location>
</feature>
<dbReference type="AlphaFoldDB" id="A0AAX2CFZ1"/>
<dbReference type="GO" id="GO:0006508">
    <property type="term" value="P:proteolysis"/>
    <property type="evidence" value="ECO:0007669"/>
    <property type="project" value="UniProtKB-KW"/>
</dbReference>
<feature type="transmembrane region" description="Helical" evidence="8">
    <location>
        <begin position="89"/>
        <end position="107"/>
    </location>
</feature>
<evidence type="ECO:0000256" key="8">
    <source>
        <dbReference type="HAMAP-Rule" id="MF_00784"/>
    </source>
</evidence>
<evidence type="ECO:0000256" key="2">
    <source>
        <dbReference type="ARBA" id="ARBA00022654"/>
    </source>
</evidence>
<comment type="caution">
    <text evidence="9">The sequence shown here is derived from an EMBL/GenBank/DDBJ whole genome shotgun (WGS) entry which is preliminary data.</text>
</comment>
<dbReference type="EC" id="3.4.-.-" evidence="8"/>
<comment type="similarity">
    <text evidence="8">Belongs to the AgrB family.</text>
</comment>
<feature type="transmembrane region" description="Helical" evidence="8">
    <location>
        <begin position="160"/>
        <end position="190"/>
    </location>
</feature>
<dbReference type="EMBL" id="FMIK01000022">
    <property type="protein sequence ID" value="SCL89712.1"/>
    <property type="molecule type" value="Genomic_DNA"/>
</dbReference>
<evidence type="ECO:0000313" key="10">
    <source>
        <dbReference type="Proteomes" id="UP000242164"/>
    </source>
</evidence>
<dbReference type="GO" id="GO:0005886">
    <property type="term" value="C:plasma membrane"/>
    <property type="evidence" value="ECO:0007669"/>
    <property type="project" value="UniProtKB-SubCell"/>
</dbReference>
<organism evidence="9 10">
    <name type="scientific">Bacillus cytotoxicus</name>
    <dbReference type="NCBI Taxonomy" id="580165"/>
    <lineage>
        <taxon>Bacteria</taxon>
        <taxon>Bacillati</taxon>
        <taxon>Bacillota</taxon>
        <taxon>Bacilli</taxon>
        <taxon>Bacillales</taxon>
        <taxon>Bacillaceae</taxon>
        <taxon>Bacillus</taxon>
        <taxon>Bacillus cereus group</taxon>
    </lineage>
</organism>
<dbReference type="GO" id="GO:0008233">
    <property type="term" value="F:peptidase activity"/>
    <property type="evidence" value="ECO:0007669"/>
    <property type="project" value="UniProtKB-UniRule"/>
</dbReference>
<accession>A0AAX2CFZ1</accession>
<comment type="function">
    <text evidence="8">May be involved in the proteolytic processing of a quorum sensing system signal molecule precursor.</text>
</comment>
<keyword evidence="7 8" id="KW-0472">Membrane</keyword>
<dbReference type="Proteomes" id="UP000242164">
    <property type="component" value="Unassembled WGS sequence"/>
</dbReference>
<keyword evidence="3 8" id="KW-0645">Protease</keyword>
<keyword evidence="4 8" id="KW-0812">Transmembrane</keyword>
<protein>
    <recommendedName>
        <fullName evidence="8">Putative AgrB-like protein</fullName>
        <ecNumber evidence="8">3.4.-.-</ecNumber>
    </recommendedName>
</protein>
<sequence>MENELHKTISITEKVSHRVLHMLIKNEDISRVEYLKCKLAIEVFFLNVSKISLIYLIASCLKILVPVIIFHISFMIIRTYAYGAHAKTSFQCTLLSCFQLVGIPYLIVEGGQVTKLTLITLVILNFLILYKYGPTGTKKNPITNMDKIRNLKMKALKMNLFILVIVVLSSSLFIANLIAIGSFTACVMLLPTTYKLLTGDYI</sequence>
<feature type="transmembrane region" description="Helical" evidence="8">
    <location>
        <begin position="53"/>
        <end position="77"/>
    </location>
</feature>